<dbReference type="PRINTS" id="PR00081">
    <property type="entry name" value="GDHRDH"/>
</dbReference>
<keyword evidence="5" id="KW-1185">Reference proteome</keyword>
<sequence length="309" mass="32736">MPETFAVDAPSLTSIKDKVILVTGGSSGIGLATTQLLLSLSPANRVAILDCAVPPNSLTSSVSQDRLLFHQCDITSWAAQRAGFEATVATFGRLDAVVANVGINERGLQFFNDELDEDGKLKEPDRSVIDVTFTANADTVKLAIHYLRSNDQGGSITIVSSFAGYMGNAGAPFYNAAKHAVVGLFRSLKSETPKLGIAISVVAPALTATPMLARGTSSLEENADNFAKMSASGVAVNRVESVALAIGYLINEGPRSNGKGILVQGDKMVDLERGYAKSRETLMGSEMLQILKKGLNVELYPRIKVSSKI</sequence>
<dbReference type="PANTHER" id="PTHR44229:SF4">
    <property type="entry name" value="15-HYDROXYPROSTAGLANDIN DEHYDROGENASE [NAD(+)]"/>
    <property type="match status" value="1"/>
</dbReference>
<evidence type="ECO:0000256" key="1">
    <source>
        <dbReference type="ARBA" id="ARBA00006484"/>
    </source>
</evidence>
<dbReference type="Pfam" id="PF00106">
    <property type="entry name" value="adh_short"/>
    <property type="match status" value="1"/>
</dbReference>
<name>A0ABR2V747_9PEZI</name>
<accession>A0ABR2V747</accession>
<dbReference type="SUPFAM" id="SSF51735">
    <property type="entry name" value="NAD(P)-binding Rossmann-fold domains"/>
    <property type="match status" value="1"/>
</dbReference>
<dbReference type="PRINTS" id="PR00080">
    <property type="entry name" value="SDRFAMILY"/>
</dbReference>
<dbReference type="EMBL" id="JARVKF010000112">
    <property type="protein sequence ID" value="KAK9422601.1"/>
    <property type="molecule type" value="Genomic_DNA"/>
</dbReference>
<protein>
    <submittedName>
        <fullName evidence="4">Uncharacterized protein</fullName>
    </submittedName>
</protein>
<dbReference type="Proteomes" id="UP001408356">
    <property type="component" value="Unassembled WGS sequence"/>
</dbReference>
<gene>
    <name evidence="4" type="ORF">SUNI508_00464</name>
</gene>
<dbReference type="InterPro" id="IPR036291">
    <property type="entry name" value="NAD(P)-bd_dom_sf"/>
</dbReference>
<comment type="caution">
    <text evidence="4">The sequence shown here is derived from an EMBL/GenBank/DDBJ whole genome shotgun (WGS) entry which is preliminary data.</text>
</comment>
<organism evidence="4 5">
    <name type="scientific">Seiridium unicorne</name>
    <dbReference type="NCBI Taxonomy" id="138068"/>
    <lineage>
        <taxon>Eukaryota</taxon>
        <taxon>Fungi</taxon>
        <taxon>Dikarya</taxon>
        <taxon>Ascomycota</taxon>
        <taxon>Pezizomycotina</taxon>
        <taxon>Sordariomycetes</taxon>
        <taxon>Xylariomycetidae</taxon>
        <taxon>Amphisphaeriales</taxon>
        <taxon>Sporocadaceae</taxon>
        <taxon>Seiridium</taxon>
    </lineage>
</organism>
<keyword evidence="2" id="KW-0560">Oxidoreductase</keyword>
<evidence type="ECO:0000313" key="4">
    <source>
        <dbReference type="EMBL" id="KAK9422601.1"/>
    </source>
</evidence>
<reference evidence="4 5" key="1">
    <citation type="journal article" date="2024" name="J. Plant Pathol.">
        <title>Sequence and assembly of the genome of Seiridium unicorne, isolate CBS 538.82, causal agent of cypress canker disease.</title>
        <authorList>
            <person name="Scali E."/>
            <person name="Rocca G.D."/>
            <person name="Danti R."/>
            <person name="Garbelotto M."/>
            <person name="Barberini S."/>
            <person name="Baroncelli R."/>
            <person name="Emiliani G."/>
        </authorList>
    </citation>
    <scope>NUCLEOTIDE SEQUENCE [LARGE SCALE GENOMIC DNA]</scope>
    <source>
        <strain evidence="4 5">BM-138-508</strain>
    </source>
</reference>
<proteinExistence type="inferred from homology"/>
<evidence type="ECO:0000256" key="3">
    <source>
        <dbReference type="RuleBase" id="RU000363"/>
    </source>
</evidence>
<comment type="similarity">
    <text evidence="1 3">Belongs to the short-chain dehydrogenases/reductases (SDR) family.</text>
</comment>
<evidence type="ECO:0000256" key="2">
    <source>
        <dbReference type="ARBA" id="ARBA00023002"/>
    </source>
</evidence>
<dbReference type="PANTHER" id="PTHR44229">
    <property type="entry name" value="15-HYDROXYPROSTAGLANDIN DEHYDROGENASE [NAD(+)]"/>
    <property type="match status" value="1"/>
</dbReference>
<evidence type="ECO:0000313" key="5">
    <source>
        <dbReference type="Proteomes" id="UP001408356"/>
    </source>
</evidence>
<dbReference type="InterPro" id="IPR002347">
    <property type="entry name" value="SDR_fam"/>
</dbReference>
<dbReference type="Gene3D" id="3.40.50.720">
    <property type="entry name" value="NAD(P)-binding Rossmann-like Domain"/>
    <property type="match status" value="1"/>
</dbReference>